<feature type="coiled-coil region" evidence="5">
    <location>
        <begin position="368"/>
        <end position="560"/>
    </location>
</feature>
<dbReference type="InterPro" id="IPR008942">
    <property type="entry name" value="ENTH_VHS"/>
</dbReference>
<dbReference type="PROSITE" id="PS50942">
    <property type="entry name" value="ENTH"/>
    <property type="match status" value="1"/>
</dbReference>
<evidence type="ECO:0000256" key="2">
    <source>
        <dbReference type="ARBA" id="ARBA00010135"/>
    </source>
</evidence>
<dbReference type="GO" id="GO:0032051">
    <property type="term" value="F:clathrin light chain binding"/>
    <property type="evidence" value="ECO:0007669"/>
    <property type="project" value="TreeGrafter"/>
</dbReference>
<proteinExistence type="inferred from homology"/>
<comment type="similarity">
    <text evidence="2">Belongs to the SLA2 family.</text>
</comment>
<keyword evidence="4" id="KW-0009">Actin-binding</keyword>
<evidence type="ECO:0000256" key="1">
    <source>
        <dbReference type="ARBA" id="ARBA00004496"/>
    </source>
</evidence>
<comment type="subcellular location">
    <subcellularLocation>
        <location evidence="1">Cytoplasm</location>
    </subcellularLocation>
</comment>
<dbReference type="Pfam" id="PF01608">
    <property type="entry name" value="I_LWEQ"/>
    <property type="match status" value="1"/>
</dbReference>
<feature type="domain" description="ENTH" evidence="7">
    <location>
        <begin position="21"/>
        <end position="168"/>
    </location>
</feature>
<dbReference type="SUPFAM" id="SSF48464">
    <property type="entry name" value="ENTH/VHS domain"/>
    <property type="match status" value="1"/>
</dbReference>
<dbReference type="SMART" id="SM00273">
    <property type="entry name" value="ENTH"/>
    <property type="match status" value="1"/>
</dbReference>
<dbReference type="CDD" id="cd17006">
    <property type="entry name" value="ANTH_N_HIP1_like"/>
    <property type="match status" value="1"/>
</dbReference>
<dbReference type="GO" id="GO:0080025">
    <property type="term" value="F:phosphatidylinositol-3,5-bisphosphate binding"/>
    <property type="evidence" value="ECO:0007669"/>
    <property type="project" value="TreeGrafter"/>
</dbReference>
<dbReference type="GO" id="GO:0030136">
    <property type="term" value="C:clathrin-coated vesicle"/>
    <property type="evidence" value="ECO:0007669"/>
    <property type="project" value="TreeGrafter"/>
</dbReference>
<feature type="region of interest" description="Disordered" evidence="6">
    <location>
        <begin position="1471"/>
        <end position="1496"/>
    </location>
</feature>
<feature type="coiled-coil region" evidence="5">
    <location>
        <begin position="781"/>
        <end position="1005"/>
    </location>
</feature>
<evidence type="ECO:0000256" key="6">
    <source>
        <dbReference type="SAM" id="MobiDB-lite"/>
    </source>
</evidence>
<feature type="compositionally biased region" description="Polar residues" evidence="6">
    <location>
        <begin position="1061"/>
        <end position="1074"/>
    </location>
</feature>
<dbReference type="GO" id="GO:0030864">
    <property type="term" value="C:cortical actin cytoskeleton"/>
    <property type="evidence" value="ECO:0007669"/>
    <property type="project" value="TreeGrafter"/>
</dbReference>
<evidence type="ECO:0000259" key="7">
    <source>
        <dbReference type="PROSITE" id="PS50942"/>
    </source>
</evidence>
<dbReference type="GO" id="GO:0007015">
    <property type="term" value="P:actin filament organization"/>
    <property type="evidence" value="ECO:0007669"/>
    <property type="project" value="TreeGrafter"/>
</dbReference>
<dbReference type="EMBL" id="CACVKT020005820">
    <property type="protein sequence ID" value="CAC5398122.1"/>
    <property type="molecule type" value="Genomic_DNA"/>
</dbReference>
<dbReference type="OrthoDB" id="8178130at2759"/>
<dbReference type="InterPro" id="IPR002558">
    <property type="entry name" value="ILWEQ_dom"/>
</dbReference>
<dbReference type="Gene3D" id="1.25.40.90">
    <property type="match status" value="1"/>
</dbReference>
<name>A0A6J8CTC5_MYTCO</name>
<dbReference type="SMART" id="SM00307">
    <property type="entry name" value="ILWEQ"/>
    <property type="match status" value="1"/>
</dbReference>
<sequence length="1496" mass="170605">MSTRHLPRAIGSRGKTALEIERENFEKSQHVAITKAISATECPVKEKHARTIVLGTFKDHGAGLYWSIGGKLPLQGNPIIAWKFIHVLHKILRDGHPHGTMYQMKHVRKPNYFSIERSKNNSFKNHAILKELAKLWMHLKEGYGKLISCYCKLMVEKLNFHRKNKEIPGNLNLSDEQFAKICGADVNNYFEISVEMLDYMDEILSLQQAVFGSLDMSRSNSMTNSGQCRLAPLILCIQDSCQLYDYIVKSLFRLHSSLPPDTLSGHRDRFLSMYKRLKQFYLSSSNLQYFKNLVQVPGLPDEPPNFLIASDFSKHVKPVAVVPDEPEPEAEPEIEVEDLIDTSVSQPPVQVNNFGNGFPEVDERDHIIERLTKEIQYLRSEIERLKLEDQKILSAQKEEIARLEKILSELRLSADRSLKDNDELKKRLKQTETVHVGAATKLADAEKHAKGFEDKFKKMKDIYQKLREEHVSLLRTNAEVTKKLDAEKRTVAEKEQLLKNPDLVKKMEDIHIEHLENQLKMLEDTKSSLMNQLQASEEECSNLQTQLNELEDEKRTQESSLTGEITTLQQQFTALKIEKESSDTELDHQIQELKVCKCYTFTEYKSFEISVEMLDYMDEILSLQQAVFGSLDMSRSNSMTNSGQCRLAPLILCIQDSCQLYDYIVKSLFRLHSSLPPDTLSGHRDRFLSMYKRLKQFYLSSSNLQYFKNLVQVPGTSKLLIASDFSKHVKPVAVVPDEPEPEAEPEIEVEDLIDTSVSQPPVQVNNFGNGFPEVDERDHIIERLTKEIQYLRSEIERLKLEDQKILSAQKEEIARLEKILSELRLSADRSLKDNDELKKRLKQTETVHVGAATKLADAEKHAKGFEDKFKKMKDIYQKLREEHVSLLRTNAEVTKKLDAEKRTVAEKEQLLKESKSEMDRIEQERKVIQESLKQSADETSSQLAMTMAKNTDLQTDKEHLENQLKMLEDTKSSLMNQLQASEEECSNLQTQLNELEDEKRTQESSLTGEITTLQQQFTALKIEKESSDTELDHQIQELKTKLEQEMSDKKSLEQQLRQQISDLESRLSQSQSEKQNTEQKLSGDIDMIHKQLLDASIKEGKVIIQDALDQFQNPTHIAVKCTAEFLLMRTEPVLSSLESIKEMQGKYNSDRTELANLVKTITGFSHHFGDCVIHGIATTHSANLEAGEELGNACREAGESGLKVLDTLGKGANIESDVNLAVQCVKKMITLAEDLVPKSVEIKEKEIGDLVDTEMQSTTSAIEMAARRIAEMLEKTREATSGVELKVNESILDSCTSLMHAIRILIERSRDLQKEIVAQGRGTSSEKEFYKKNHRWTELVLLNIYREAADKVVKGEGKFEELIVCSNEIAASTAQLVVASKVKADRRSKKLTSLSEASKGVTENTGKVVGSAREGSQIIEERGLMDFSKLSLMQTKKNEMQSQVRVLELEKELETERYKLGELRKKHYQLAGASEGWDEDEDQECDTESPRQPTKK</sequence>
<evidence type="ECO:0000313" key="9">
    <source>
        <dbReference type="EMBL" id="CAC5398122.1"/>
    </source>
</evidence>
<dbReference type="GO" id="GO:0043325">
    <property type="term" value="F:phosphatidylinositol-3,4-bisphosphate binding"/>
    <property type="evidence" value="ECO:0007669"/>
    <property type="project" value="TreeGrafter"/>
</dbReference>
<protein>
    <submittedName>
        <fullName evidence="9">HIP1</fullName>
    </submittedName>
</protein>
<dbReference type="SUPFAM" id="SSF109885">
    <property type="entry name" value="I/LWEQ domain"/>
    <property type="match status" value="1"/>
</dbReference>
<dbReference type="GO" id="GO:0048268">
    <property type="term" value="P:clathrin coat assembly"/>
    <property type="evidence" value="ECO:0007669"/>
    <property type="project" value="TreeGrafter"/>
</dbReference>
<evidence type="ECO:0000256" key="4">
    <source>
        <dbReference type="ARBA" id="ARBA00023203"/>
    </source>
</evidence>
<dbReference type="PROSITE" id="PS50945">
    <property type="entry name" value="I_LWEQ"/>
    <property type="match status" value="1"/>
</dbReference>
<dbReference type="Proteomes" id="UP000507470">
    <property type="component" value="Unassembled WGS sequence"/>
</dbReference>
<keyword evidence="3" id="KW-0963">Cytoplasm</keyword>
<dbReference type="InterPro" id="IPR011417">
    <property type="entry name" value="ANTH_dom"/>
</dbReference>
<dbReference type="PANTHER" id="PTHR10407:SF15">
    <property type="entry name" value="HUNTINGTIN INTERACTING PROTEIN 1"/>
    <property type="match status" value="1"/>
</dbReference>
<dbReference type="GO" id="GO:0006897">
    <property type="term" value="P:endocytosis"/>
    <property type="evidence" value="ECO:0007669"/>
    <property type="project" value="InterPro"/>
</dbReference>
<dbReference type="GO" id="GO:0035615">
    <property type="term" value="F:clathrin adaptor activity"/>
    <property type="evidence" value="ECO:0007669"/>
    <property type="project" value="TreeGrafter"/>
</dbReference>
<dbReference type="Pfam" id="PF07651">
    <property type="entry name" value="ANTH"/>
    <property type="match status" value="2"/>
</dbReference>
<dbReference type="Gene3D" id="1.20.1410.10">
    <property type="entry name" value="I/LWEQ domain"/>
    <property type="match status" value="1"/>
</dbReference>
<dbReference type="InterPro" id="IPR013809">
    <property type="entry name" value="ENTH"/>
</dbReference>
<feature type="coiled-coil region" evidence="5">
    <location>
        <begin position="1430"/>
        <end position="1466"/>
    </location>
</feature>
<gene>
    <name evidence="9" type="ORF">MCOR_32519</name>
</gene>
<dbReference type="SUPFAM" id="SSF90257">
    <property type="entry name" value="Myosin rod fragments"/>
    <property type="match status" value="1"/>
</dbReference>
<keyword evidence="5" id="KW-0175">Coiled coil</keyword>
<feature type="region of interest" description="Disordered" evidence="6">
    <location>
        <begin position="1061"/>
        <end position="1081"/>
    </location>
</feature>
<evidence type="ECO:0000256" key="3">
    <source>
        <dbReference type="ARBA" id="ARBA00022490"/>
    </source>
</evidence>
<accession>A0A6J8CTC5</accession>
<feature type="domain" description="I/LWEQ" evidence="8">
    <location>
        <begin position="1239"/>
        <end position="1471"/>
    </location>
</feature>
<evidence type="ECO:0000256" key="5">
    <source>
        <dbReference type="SAM" id="Coils"/>
    </source>
</evidence>
<evidence type="ECO:0000313" key="10">
    <source>
        <dbReference type="Proteomes" id="UP000507470"/>
    </source>
</evidence>
<dbReference type="FunFam" id="1.20.1410.10:FF:000006">
    <property type="entry name" value="Huntingtin interacting protein"/>
    <property type="match status" value="1"/>
</dbReference>
<feature type="compositionally biased region" description="Acidic residues" evidence="6">
    <location>
        <begin position="1476"/>
        <end position="1487"/>
    </location>
</feature>
<dbReference type="InterPro" id="IPR030224">
    <property type="entry name" value="Sla2_fam"/>
</dbReference>
<dbReference type="InterPro" id="IPR035964">
    <property type="entry name" value="I/LWEQ_dom_sf"/>
</dbReference>
<evidence type="ECO:0000259" key="8">
    <source>
        <dbReference type="PROSITE" id="PS50945"/>
    </source>
</evidence>
<organism evidence="9 10">
    <name type="scientific">Mytilus coruscus</name>
    <name type="common">Sea mussel</name>
    <dbReference type="NCBI Taxonomy" id="42192"/>
    <lineage>
        <taxon>Eukaryota</taxon>
        <taxon>Metazoa</taxon>
        <taxon>Spiralia</taxon>
        <taxon>Lophotrochozoa</taxon>
        <taxon>Mollusca</taxon>
        <taxon>Bivalvia</taxon>
        <taxon>Autobranchia</taxon>
        <taxon>Pteriomorphia</taxon>
        <taxon>Mytilida</taxon>
        <taxon>Mytiloidea</taxon>
        <taxon>Mytilidae</taxon>
        <taxon>Mytilinae</taxon>
        <taxon>Mytilus</taxon>
    </lineage>
</organism>
<dbReference type="GO" id="GO:0051015">
    <property type="term" value="F:actin filament binding"/>
    <property type="evidence" value="ECO:0007669"/>
    <property type="project" value="TreeGrafter"/>
</dbReference>
<dbReference type="Gene3D" id="1.20.5.1700">
    <property type="match status" value="2"/>
</dbReference>
<dbReference type="PANTHER" id="PTHR10407">
    <property type="entry name" value="HUNTINGTIN INTERACTING PROTEIN 1"/>
    <property type="match status" value="1"/>
</dbReference>
<reference evidence="9 10" key="1">
    <citation type="submission" date="2020-06" db="EMBL/GenBank/DDBJ databases">
        <authorList>
            <person name="Li R."/>
            <person name="Bekaert M."/>
        </authorList>
    </citation>
    <scope>NUCLEOTIDE SEQUENCE [LARGE SCALE GENOMIC DNA]</scope>
    <source>
        <strain evidence="10">wild</strain>
    </source>
</reference>
<keyword evidence="10" id="KW-1185">Reference proteome</keyword>